<feature type="chain" id="PRO_5007527446" evidence="1">
    <location>
        <begin position="20"/>
        <end position="241"/>
    </location>
</feature>
<dbReference type="InterPro" id="IPR010562">
    <property type="entry name" value="Haemolymph_juvenile_hormone-bd"/>
</dbReference>
<protein>
    <submittedName>
        <fullName evidence="2">Uncharacterized protein</fullName>
    </submittedName>
</protein>
<accession>A0A146LX17</accession>
<gene>
    <name evidence="2" type="ORF">g.48228</name>
</gene>
<organism evidence="2">
    <name type="scientific">Lygus hesperus</name>
    <name type="common">Western plant bug</name>
    <dbReference type="NCBI Taxonomy" id="30085"/>
    <lineage>
        <taxon>Eukaryota</taxon>
        <taxon>Metazoa</taxon>
        <taxon>Ecdysozoa</taxon>
        <taxon>Arthropoda</taxon>
        <taxon>Hexapoda</taxon>
        <taxon>Insecta</taxon>
        <taxon>Pterygota</taxon>
        <taxon>Neoptera</taxon>
        <taxon>Paraneoptera</taxon>
        <taxon>Hemiptera</taxon>
        <taxon>Heteroptera</taxon>
        <taxon>Panheteroptera</taxon>
        <taxon>Cimicomorpha</taxon>
        <taxon>Miridae</taxon>
        <taxon>Mirini</taxon>
        <taxon>Lygus</taxon>
    </lineage>
</organism>
<sequence length="241" mass="26970">MAKTIWVSLFSAFLMSSFGHTFKIMNMNGNTSFESNKTITDETMRKLLGSLKLYLEPVQAVPDEGYLYNTSSSFVHAQINGTKVTDLTDYTIDVAHADMSQLEFEIGLTFAAVNASGLYNVSADNSLFHLLGNGTFNVNITKFNLSLKLTLKLNENKTLEMKDVSSDFNFDNAHVNFDNLGEDAEVSGFLNDFINEFIVDSMTSLKPNVQEIVKERLMKMCNFFVMGMTVDQLVDMVNSFA</sequence>
<dbReference type="EMBL" id="GDHC01007397">
    <property type="protein sequence ID" value="JAQ11232.1"/>
    <property type="molecule type" value="Transcribed_RNA"/>
</dbReference>
<evidence type="ECO:0000256" key="1">
    <source>
        <dbReference type="SAM" id="SignalP"/>
    </source>
</evidence>
<dbReference type="PANTHER" id="PTHR11008">
    <property type="entry name" value="PROTEIN TAKEOUT-LIKE PROTEIN"/>
    <property type="match status" value="1"/>
</dbReference>
<proteinExistence type="predicted"/>
<dbReference type="SMART" id="SM00700">
    <property type="entry name" value="JHBP"/>
    <property type="match status" value="1"/>
</dbReference>
<name>A0A146LX17_LYGHE</name>
<dbReference type="Pfam" id="PF06585">
    <property type="entry name" value="JHBP"/>
    <property type="match status" value="1"/>
</dbReference>
<keyword evidence="1" id="KW-0732">Signal</keyword>
<evidence type="ECO:0000313" key="2">
    <source>
        <dbReference type="EMBL" id="JAQ11232.1"/>
    </source>
</evidence>
<dbReference type="GO" id="GO:0008289">
    <property type="term" value="F:lipid binding"/>
    <property type="evidence" value="ECO:0007669"/>
    <property type="project" value="InterPro"/>
</dbReference>
<reference evidence="2" key="1">
    <citation type="journal article" date="2016" name="Gigascience">
        <title>De novo construction of an expanded transcriptome assembly for the western tarnished plant bug, Lygus hesperus.</title>
        <authorList>
            <person name="Tassone E.E."/>
            <person name="Geib S.M."/>
            <person name="Hall B."/>
            <person name="Fabrick J.A."/>
            <person name="Brent C.S."/>
            <person name="Hull J.J."/>
        </authorList>
    </citation>
    <scope>NUCLEOTIDE SEQUENCE</scope>
</reference>
<dbReference type="InterPro" id="IPR038606">
    <property type="entry name" value="To_sf"/>
</dbReference>
<dbReference type="AlphaFoldDB" id="A0A146LX17"/>
<dbReference type="InterPro" id="IPR017943">
    <property type="entry name" value="Bactericidal_perm-incr_a/b_dom"/>
</dbReference>
<dbReference type="PANTHER" id="PTHR11008:SF9">
    <property type="entry name" value="PROTEIN TAKEOUT-LIKE PROTEIN"/>
    <property type="match status" value="1"/>
</dbReference>
<dbReference type="Gene3D" id="3.15.10.30">
    <property type="entry name" value="Haemolymph juvenile hormone binding protein"/>
    <property type="match status" value="1"/>
</dbReference>
<feature type="signal peptide" evidence="1">
    <location>
        <begin position="1"/>
        <end position="19"/>
    </location>
</feature>
<dbReference type="SUPFAM" id="SSF55394">
    <property type="entry name" value="Bactericidal permeability-increasing protein, BPI"/>
    <property type="match status" value="1"/>
</dbReference>